<dbReference type="EMBL" id="BBMN01000001">
    <property type="protein sequence ID" value="GAL02284.1"/>
    <property type="molecule type" value="Genomic_DNA"/>
</dbReference>
<evidence type="ECO:0000259" key="4">
    <source>
        <dbReference type="PROSITE" id="PS01124"/>
    </source>
</evidence>
<dbReference type="Pfam" id="PF12833">
    <property type="entry name" value="HTH_18"/>
    <property type="match status" value="1"/>
</dbReference>
<dbReference type="PANTHER" id="PTHR43436">
    <property type="entry name" value="ARAC-FAMILY TRANSCRIPTIONAL REGULATOR"/>
    <property type="match status" value="1"/>
</dbReference>
<dbReference type="PROSITE" id="PS01124">
    <property type="entry name" value="HTH_ARAC_FAMILY_2"/>
    <property type="match status" value="1"/>
</dbReference>
<dbReference type="InterPro" id="IPR018060">
    <property type="entry name" value="HTH_AraC"/>
</dbReference>
<dbReference type="Pfam" id="PF06719">
    <property type="entry name" value="AraC_N"/>
    <property type="match status" value="1"/>
</dbReference>
<dbReference type="PANTHER" id="PTHR43436:SF1">
    <property type="entry name" value="TRANSCRIPTIONAL REGULATORY PROTEIN"/>
    <property type="match status" value="1"/>
</dbReference>
<dbReference type="InterPro" id="IPR018062">
    <property type="entry name" value="HTH_AraC-typ_CS"/>
</dbReference>
<dbReference type="PROSITE" id="PS00041">
    <property type="entry name" value="HTH_ARAC_FAMILY_1"/>
    <property type="match status" value="1"/>
</dbReference>
<evidence type="ECO:0000256" key="1">
    <source>
        <dbReference type="ARBA" id="ARBA00023015"/>
    </source>
</evidence>
<proteinExistence type="predicted"/>
<reference evidence="5 6" key="1">
    <citation type="journal article" date="2014" name="Genome Announc.">
        <title>Draft Genome Sequences of Two Vibrionaceae Species, Vibrio ponticus C121 and Photobacterium aphoticum C119, Isolated as Coral Reef Microbiota.</title>
        <authorList>
            <person name="Al-saari N."/>
            <person name="Meirelles P.M."/>
            <person name="Mino S."/>
            <person name="Suda W."/>
            <person name="Oshima K."/>
            <person name="Hattori M."/>
            <person name="Ohkuma M."/>
            <person name="Thompson F.L."/>
            <person name="Gomez-Gil B."/>
            <person name="Sawabe T."/>
            <person name="Sawabe T."/>
        </authorList>
    </citation>
    <scope>NUCLEOTIDE SEQUENCE [LARGE SCALE GENOMIC DNA]</scope>
    <source>
        <strain evidence="5 6">JCM 19237</strain>
    </source>
</reference>
<dbReference type="SUPFAM" id="SSF46689">
    <property type="entry name" value="Homeodomain-like"/>
    <property type="match status" value="2"/>
</dbReference>
<dbReference type="eggNOG" id="COG2207">
    <property type="taxonomic scope" value="Bacteria"/>
</dbReference>
<dbReference type="GO" id="GO:0003700">
    <property type="term" value="F:DNA-binding transcription factor activity"/>
    <property type="evidence" value="ECO:0007669"/>
    <property type="project" value="InterPro"/>
</dbReference>
<dbReference type="Gene3D" id="1.10.10.60">
    <property type="entry name" value="Homeodomain-like"/>
    <property type="match status" value="1"/>
</dbReference>
<organism evidence="5 6">
    <name type="scientific">Photobacterium aphoticum</name>
    <dbReference type="NCBI Taxonomy" id="754436"/>
    <lineage>
        <taxon>Bacteria</taxon>
        <taxon>Pseudomonadati</taxon>
        <taxon>Pseudomonadota</taxon>
        <taxon>Gammaproteobacteria</taxon>
        <taxon>Vibrionales</taxon>
        <taxon>Vibrionaceae</taxon>
        <taxon>Photobacterium</taxon>
    </lineage>
</organism>
<accession>A0A090QKD8</accession>
<evidence type="ECO:0000313" key="5">
    <source>
        <dbReference type="EMBL" id="GAL02284.1"/>
    </source>
</evidence>
<dbReference type="Proteomes" id="UP000029227">
    <property type="component" value="Unassembled WGS sequence"/>
</dbReference>
<evidence type="ECO:0000256" key="3">
    <source>
        <dbReference type="ARBA" id="ARBA00023163"/>
    </source>
</evidence>
<name>A0A090QKD8_9GAMM</name>
<evidence type="ECO:0000313" key="6">
    <source>
        <dbReference type="Proteomes" id="UP000029227"/>
    </source>
</evidence>
<gene>
    <name evidence="5" type="ORF">JCM19237_5177</name>
</gene>
<protein>
    <submittedName>
        <fullName evidence="5">Transcriptional regulator AraC family</fullName>
    </submittedName>
</protein>
<dbReference type="SMART" id="SM00342">
    <property type="entry name" value="HTH_ARAC"/>
    <property type="match status" value="1"/>
</dbReference>
<comment type="caution">
    <text evidence="5">The sequence shown here is derived from an EMBL/GenBank/DDBJ whole genome shotgun (WGS) entry which is preliminary data.</text>
</comment>
<keyword evidence="2" id="KW-0238">DNA-binding</keyword>
<keyword evidence="1" id="KW-0805">Transcription regulation</keyword>
<dbReference type="GO" id="GO:0043565">
    <property type="term" value="F:sequence-specific DNA binding"/>
    <property type="evidence" value="ECO:0007669"/>
    <property type="project" value="InterPro"/>
</dbReference>
<dbReference type="InterPro" id="IPR009057">
    <property type="entry name" value="Homeodomain-like_sf"/>
</dbReference>
<keyword evidence="3" id="KW-0804">Transcription</keyword>
<dbReference type="AlphaFoldDB" id="A0A090QKD8"/>
<dbReference type="STRING" id="754436.JCM19237_5177"/>
<feature type="domain" description="HTH araC/xylS-type" evidence="4">
    <location>
        <begin position="196"/>
        <end position="293"/>
    </location>
</feature>
<sequence length="323" mass="35868">MAHTSSALPKTLVEHRTAVTGEQAQVCRYDTYLPEEAVGFAVSELTVCAMLTGTKVMHHADSAHAQVFQPGESFVLAGGESVNIDFPDARLAQPTQCLTVEIASEKVQQVAKQLCLQDATHEYTSAHLPVILHTANAPQTQALIGKMSQLFDEHVQDQMLMADLTVTELVLRLLRQNTAHFVLAHSQAQPDASGLNAAIALIRHNVTRTIEIETLCKAACMSRTNLYQKFKQLLDCTPAEFIIHTKLDAATHMLTQGRTITEVSYTLGFRHPSHFTRRFKQKFGVSLVNMCRGWQCDSTAFLRRIDLSMMVADICEEQAYNGR</sequence>
<dbReference type="InterPro" id="IPR009594">
    <property type="entry name" value="Tscrpt_reg_HTH_AraC_N"/>
</dbReference>
<evidence type="ECO:0000256" key="2">
    <source>
        <dbReference type="ARBA" id="ARBA00023125"/>
    </source>
</evidence>